<dbReference type="RefSeq" id="XP_064661771.1">
    <property type="nucleotide sequence ID" value="XM_064800432.1"/>
</dbReference>
<dbReference type="GeneID" id="89924522"/>
<organism evidence="3 4">
    <name type="scientific">Saxophila tyrrhenica</name>
    <dbReference type="NCBI Taxonomy" id="1690608"/>
    <lineage>
        <taxon>Eukaryota</taxon>
        <taxon>Fungi</taxon>
        <taxon>Dikarya</taxon>
        <taxon>Ascomycota</taxon>
        <taxon>Pezizomycotina</taxon>
        <taxon>Dothideomycetes</taxon>
        <taxon>Dothideomycetidae</taxon>
        <taxon>Mycosphaerellales</taxon>
        <taxon>Extremaceae</taxon>
        <taxon>Saxophila</taxon>
    </lineage>
</organism>
<keyword evidence="2" id="KW-0732">Signal</keyword>
<comment type="caution">
    <text evidence="3">The sequence shown here is derived from an EMBL/GenBank/DDBJ whole genome shotgun (WGS) entry which is preliminary data.</text>
</comment>
<reference evidence="3 4" key="1">
    <citation type="submission" date="2023-08" db="EMBL/GenBank/DDBJ databases">
        <title>Black Yeasts Isolated from many extreme environments.</title>
        <authorList>
            <person name="Coleine C."/>
            <person name="Stajich J.E."/>
            <person name="Selbmann L."/>
        </authorList>
    </citation>
    <scope>NUCLEOTIDE SEQUENCE [LARGE SCALE GENOMIC DNA]</scope>
    <source>
        <strain evidence="3 4">CCFEE 5935</strain>
    </source>
</reference>
<evidence type="ECO:0000256" key="1">
    <source>
        <dbReference type="SAM" id="MobiDB-lite"/>
    </source>
</evidence>
<gene>
    <name evidence="3" type="ORF">LTR77_003175</name>
</gene>
<dbReference type="Proteomes" id="UP001337655">
    <property type="component" value="Unassembled WGS sequence"/>
</dbReference>
<evidence type="ECO:0000313" key="3">
    <source>
        <dbReference type="EMBL" id="KAK5173053.1"/>
    </source>
</evidence>
<protein>
    <submittedName>
        <fullName evidence="3">Uncharacterized protein</fullName>
    </submittedName>
</protein>
<dbReference type="EMBL" id="JAVRRT010000004">
    <property type="protein sequence ID" value="KAK5173053.1"/>
    <property type="molecule type" value="Genomic_DNA"/>
</dbReference>
<keyword evidence="4" id="KW-1185">Reference proteome</keyword>
<sequence>MELLALLSLTFLPLALARGPYCGRGLNPDVAHYQAAIKKLNSGSDYPTGTEFDADDCRIRVDVNSPISAPLTTGSTMIDVANSMLSQCNGIGWGFNDPNGGFNTNISVVQCTECMYGKCGVCSAPETRKPRKRRDAAAPMAESIASSQLGMERKDQLFGQTTHSLERRGVSCESAPGLDWTYCCPSIAAPDSDDCEDLANSLRGRTLELPFTGASGDCEVAIESYRPDNSVSGDTIADRMIADVQGCDSGGIVGTIHDYSVGIAQPGAYDVLFGQLCGDFGSGVSACAIGDSP</sequence>
<feature type="region of interest" description="Disordered" evidence="1">
    <location>
        <begin position="130"/>
        <end position="153"/>
    </location>
</feature>
<dbReference type="AlphaFoldDB" id="A0AAV9PIE8"/>
<name>A0AAV9PIE8_9PEZI</name>
<feature type="chain" id="PRO_5043564128" evidence="2">
    <location>
        <begin position="18"/>
        <end position="293"/>
    </location>
</feature>
<accession>A0AAV9PIE8</accession>
<evidence type="ECO:0000256" key="2">
    <source>
        <dbReference type="SAM" id="SignalP"/>
    </source>
</evidence>
<evidence type="ECO:0000313" key="4">
    <source>
        <dbReference type="Proteomes" id="UP001337655"/>
    </source>
</evidence>
<feature type="signal peptide" evidence="2">
    <location>
        <begin position="1"/>
        <end position="17"/>
    </location>
</feature>
<proteinExistence type="predicted"/>